<gene>
    <name evidence="2" type="ORF">ABB29_04995</name>
</gene>
<protein>
    <recommendedName>
        <fullName evidence="4">CopL family metal-binding regulatory protein</fullName>
    </recommendedName>
</protein>
<keyword evidence="1" id="KW-0732">Signal</keyword>
<dbReference type="EMBL" id="LDJL01000004">
    <property type="protein sequence ID" value="KRG71162.1"/>
    <property type="molecule type" value="Genomic_DNA"/>
</dbReference>
<keyword evidence="3" id="KW-1185">Reference proteome</keyword>
<dbReference type="PATRIC" id="fig|344882.3.peg.2332"/>
<dbReference type="Proteomes" id="UP000052052">
    <property type="component" value="Unassembled WGS sequence"/>
</dbReference>
<dbReference type="STRING" id="344882.ABB29_04995"/>
<dbReference type="AlphaFoldDB" id="A0A0R0CXN5"/>
<sequence>MRASRPWLSLLLVLMLVFNGIAVAGASVSPHASAGAAVATATAIDHAGMDRAMADCHEQASAKKPLPAATAGGDCCQPQDCDCACAQHVPLSHSGIAWQLASPGHAGPVHPLHNGLAPPARLAIIRPPIG</sequence>
<evidence type="ECO:0008006" key="4">
    <source>
        <dbReference type="Google" id="ProtNLM"/>
    </source>
</evidence>
<accession>A0A0R0CXN5</accession>
<reference evidence="2 3" key="1">
    <citation type="submission" date="2015-05" db="EMBL/GenBank/DDBJ databases">
        <title>Genome sequencing and analysis of members of genus Stenotrophomonas.</title>
        <authorList>
            <person name="Patil P.P."/>
            <person name="Midha S."/>
            <person name="Patil P.B."/>
        </authorList>
    </citation>
    <scope>NUCLEOTIDE SEQUENCE [LARGE SCALE GENOMIC DNA]</scope>
    <source>
        <strain evidence="2 3">DSM 21858</strain>
    </source>
</reference>
<proteinExistence type="predicted"/>
<name>A0A0R0CXN5_9GAMM</name>
<organism evidence="2 3">
    <name type="scientific">Pseudoxanthomonas dokdonensis</name>
    <dbReference type="NCBI Taxonomy" id="344882"/>
    <lineage>
        <taxon>Bacteria</taxon>
        <taxon>Pseudomonadati</taxon>
        <taxon>Pseudomonadota</taxon>
        <taxon>Gammaproteobacteria</taxon>
        <taxon>Lysobacterales</taxon>
        <taxon>Lysobacteraceae</taxon>
        <taxon>Pseudoxanthomonas</taxon>
    </lineage>
</organism>
<dbReference type="NCBIfam" id="NF033807">
    <property type="entry name" value="CopL_fam"/>
    <property type="match status" value="1"/>
</dbReference>
<dbReference type="InterPro" id="IPR048034">
    <property type="entry name" value="CopL-like"/>
</dbReference>
<feature type="chain" id="PRO_5006394741" description="CopL family metal-binding regulatory protein" evidence="1">
    <location>
        <begin position="25"/>
        <end position="130"/>
    </location>
</feature>
<evidence type="ECO:0000313" key="2">
    <source>
        <dbReference type="EMBL" id="KRG71162.1"/>
    </source>
</evidence>
<evidence type="ECO:0000256" key="1">
    <source>
        <dbReference type="SAM" id="SignalP"/>
    </source>
</evidence>
<dbReference type="RefSeq" id="WP_057657495.1">
    <property type="nucleotide sequence ID" value="NZ_LDJL01000004.1"/>
</dbReference>
<feature type="signal peptide" evidence="1">
    <location>
        <begin position="1"/>
        <end position="24"/>
    </location>
</feature>
<comment type="caution">
    <text evidence="2">The sequence shown here is derived from an EMBL/GenBank/DDBJ whole genome shotgun (WGS) entry which is preliminary data.</text>
</comment>
<evidence type="ECO:0000313" key="3">
    <source>
        <dbReference type="Proteomes" id="UP000052052"/>
    </source>
</evidence>